<proteinExistence type="predicted"/>
<sequence length="118" mass="13835">MLCYHSLLVLCFGNIYIKWKHKKHYTKHVKNRLENASNGFVQIEIGDERIRVIDDASDSSVKLSEVKSVDEIRDIYFLKLSPGQVLVIPKTIPELNKEIETIIQKFNIKHVQDLGWKW</sequence>
<keyword evidence="3" id="KW-1185">Reference proteome</keyword>
<comment type="caution">
    <text evidence="2">The sequence shown here is derived from an EMBL/GenBank/DDBJ whole genome shotgun (WGS) entry which is preliminary data.</text>
</comment>
<feature type="domain" description="YcxB-like C-terminal" evidence="1">
    <location>
        <begin position="45"/>
        <end position="90"/>
    </location>
</feature>
<dbReference type="InterPro" id="IPR025588">
    <property type="entry name" value="YcxB-like_C"/>
</dbReference>
<dbReference type="AlphaFoldDB" id="A0A4U1CJG0"/>
<dbReference type="Proteomes" id="UP000307244">
    <property type="component" value="Unassembled WGS sequence"/>
</dbReference>
<dbReference type="Pfam" id="PF14317">
    <property type="entry name" value="YcxB"/>
    <property type="match status" value="1"/>
</dbReference>
<evidence type="ECO:0000313" key="2">
    <source>
        <dbReference type="EMBL" id="TKC06932.1"/>
    </source>
</evidence>
<evidence type="ECO:0000313" key="3">
    <source>
        <dbReference type="Proteomes" id="UP000307244"/>
    </source>
</evidence>
<gene>
    <name evidence="2" type="ORF">FA047_06585</name>
</gene>
<reference evidence="2 3" key="1">
    <citation type="submission" date="2019-04" db="EMBL/GenBank/DDBJ databases">
        <title>Pedobacter sp. RP-3-15 sp. nov., isolated from Arctic soil.</title>
        <authorList>
            <person name="Dahal R.H."/>
            <person name="Kim D.-U."/>
        </authorList>
    </citation>
    <scope>NUCLEOTIDE SEQUENCE [LARGE SCALE GENOMIC DNA]</scope>
    <source>
        <strain evidence="2 3">RP-3-15</strain>
    </source>
</reference>
<dbReference type="OrthoDB" id="1121049at2"/>
<accession>A0A4U1CJG0</accession>
<protein>
    <submittedName>
        <fullName evidence="2">YcxB family protein</fullName>
    </submittedName>
</protein>
<name>A0A4U1CJG0_9SPHI</name>
<organism evidence="2 3">
    <name type="scientific">Pedobacter frigoris</name>
    <dbReference type="NCBI Taxonomy" id="2571272"/>
    <lineage>
        <taxon>Bacteria</taxon>
        <taxon>Pseudomonadati</taxon>
        <taxon>Bacteroidota</taxon>
        <taxon>Sphingobacteriia</taxon>
        <taxon>Sphingobacteriales</taxon>
        <taxon>Sphingobacteriaceae</taxon>
        <taxon>Pedobacter</taxon>
    </lineage>
</organism>
<dbReference type="EMBL" id="SWBQ01000002">
    <property type="protein sequence ID" value="TKC06932.1"/>
    <property type="molecule type" value="Genomic_DNA"/>
</dbReference>
<evidence type="ECO:0000259" key="1">
    <source>
        <dbReference type="Pfam" id="PF14317"/>
    </source>
</evidence>